<name>A0ABQ7XQ89_BRANA</name>
<organism evidence="3 4">
    <name type="scientific">Brassica napus</name>
    <name type="common">Rape</name>
    <dbReference type="NCBI Taxonomy" id="3708"/>
    <lineage>
        <taxon>Eukaryota</taxon>
        <taxon>Viridiplantae</taxon>
        <taxon>Streptophyta</taxon>
        <taxon>Embryophyta</taxon>
        <taxon>Tracheophyta</taxon>
        <taxon>Spermatophyta</taxon>
        <taxon>Magnoliopsida</taxon>
        <taxon>eudicotyledons</taxon>
        <taxon>Gunneridae</taxon>
        <taxon>Pentapetalae</taxon>
        <taxon>rosids</taxon>
        <taxon>malvids</taxon>
        <taxon>Brassicales</taxon>
        <taxon>Brassicaceae</taxon>
        <taxon>Brassiceae</taxon>
        <taxon>Brassica</taxon>
    </lineage>
</organism>
<gene>
    <name evidence="3" type="ORF">HID58_086343</name>
</gene>
<dbReference type="Pfam" id="PF16455">
    <property type="entry name" value="UBD"/>
    <property type="match status" value="2"/>
</dbReference>
<feature type="domain" description="DC-UbP/UBTD2 N-terminal" evidence="2">
    <location>
        <begin position="18"/>
        <end position="106"/>
    </location>
</feature>
<sequence length="169" mass="19053">MGCIGSSQARNEGGARREKIKKPKPWAHTEPITRAQLMNMREEFWDTSPHYGGQREIWDALRAAAEAELTLAQTIIDSAGVIVQGRDLTLCWDERGAKYELPRYVLKIWDALRAAAEAELTLAQTIIDSAGVIVQGRDLTLCWDERGAKYELPRYVLSEPTNLIREQGQ</sequence>
<dbReference type="InterPro" id="IPR039869">
    <property type="entry name" value="UBTD1/2"/>
</dbReference>
<comment type="caution">
    <text evidence="3">The sequence shown here is derived from an EMBL/GenBank/DDBJ whole genome shotgun (WGS) entry which is preliminary data.</text>
</comment>
<protein>
    <recommendedName>
        <fullName evidence="2">DC-UbP/UBTD2 N-terminal domain-containing protein</fullName>
    </recommendedName>
</protein>
<dbReference type="InterPro" id="IPR032752">
    <property type="entry name" value="DC-UbP/UBTD2_N"/>
</dbReference>
<proteinExistence type="predicted"/>
<reference evidence="3 4" key="1">
    <citation type="submission" date="2021-05" db="EMBL/GenBank/DDBJ databases">
        <title>Genome Assembly of Synthetic Allotetraploid Brassica napus Reveals Homoeologous Exchanges between Subgenomes.</title>
        <authorList>
            <person name="Davis J.T."/>
        </authorList>
    </citation>
    <scope>NUCLEOTIDE SEQUENCE [LARGE SCALE GENOMIC DNA]</scope>
    <source>
        <strain evidence="4">cv. Da-Ae</strain>
        <tissue evidence="3">Seedling</tissue>
    </source>
</reference>
<dbReference type="Gene3D" id="1.20.225.20">
    <property type="entry name" value="Ub domain-containing protein, DC-UbP/UBTD2, N-terminal domain"/>
    <property type="match status" value="2"/>
</dbReference>
<evidence type="ECO:0000313" key="3">
    <source>
        <dbReference type="EMBL" id="KAH0858082.1"/>
    </source>
</evidence>
<evidence type="ECO:0000313" key="4">
    <source>
        <dbReference type="Proteomes" id="UP000824890"/>
    </source>
</evidence>
<dbReference type="Proteomes" id="UP000824890">
    <property type="component" value="Unassembled WGS sequence"/>
</dbReference>
<evidence type="ECO:0000259" key="2">
    <source>
        <dbReference type="Pfam" id="PF16455"/>
    </source>
</evidence>
<evidence type="ECO:0000256" key="1">
    <source>
        <dbReference type="SAM" id="MobiDB-lite"/>
    </source>
</evidence>
<keyword evidence="4" id="KW-1185">Reference proteome</keyword>
<accession>A0ABQ7XQ89</accession>
<dbReference type="InterPro" id="IPR038169">
    <property type="entry name" value="DC-UbP/UBTD2_N_sf"/>
</dbReference>
<dbReference type="PANTHER" id="PTHR13609">
    <property type="entry name" value="UBIQUITIN DOMAIN CONTAINING 1 PROTEIN-RELATED"/>
    <property type="match status" value="1"/>
</dbReference>
<feature type="region of interest" description="Disordered" evidence="1">
    <location>
        <begin position="1"/>
        <end position="28"/>
    </location>
</feature>
<dbReference type="EMBL" id="JAGKQM010000019">
    <property type="protein sequence ID" value="KAH0858082.1"/>
    <property type="molecule type" value="Genomic_DNA"/>
</dbReference>
<feature type="compositionally biased region" description="Polar residues" evidence="1">
    <location>
        <begin position="1"/>
        <end position="10"/>
    </location>
</feature>
<feature type="domain" description="DC-UbP/UBTD2 N-terminal" evidence="2">
    <location>
        <begin position="108"/>
        <end position="165"/>
    </location>
</feature>